<evidence type="ECO:0000256" key="6">
    <source>
        <dbReference type="ARBA" id="ARBA00022679"/>
    </source>
</evidence>
<dbReference type="SUPFAM" id="SSF56601">
    <property type="entry name" value="beta-lactamase/transpeptidase-like"/>
    <property type="match status" value="1"/>
</dbReference>
<dbReference type="GO" id="GO:0009252">
    <property type="term" value="P:peptidoglycan biosynthetic process"/>
    <property type="evidence" value="ECO:0007669"/>
    <property type="project" value="UniProtKB-KW"/>
</dbReference>
<dbReference type="SUPFAM" id="SSF53955">
    <property type="entry name" value="Lysozyme-like"/>
    <property type="match status" value="1"/>
</dbReference>
<evidence type="ECO:0000256" key="4">
    <source>
        <dbReference type="ARBA" id="ARBA00022670"/>
    </source>
</evidence>
<feature type="domain" description="Penicillin-binding protein transpeptidase" evidence="15">
    <location>
        <begin position="294"/>
        <end position="534"/>
    </location>
</feature>
<evidence type="ECO:0000256" key="2">
    <source>
        <dbReference type="ARBA" id="ARBA00022475"/>
    </source>
</evidence>
<keyword evidence="12" id="KW-0961">Cell wall biogenesis/degradation</keyword>
<evidence type="ECO:0000256" key="9">
    <source>
        <dbReference type="ARBA" id="ARBA00022984"/>
    </source>
</evidence>
<evidence type="ECO:0000256" key="8">
    <source>
        <dbReference type="ARBA" id="ARBA00022960"/>
    </source>
</evidence>
<keyword evidence="3 17" id="KW-0121">Carboxypeptidase</keyword>
<feature type="domain" description="Glycosyl transferase family 51" evidence="16">
    <location>
        <begin position="54"/>
        <end position="217"/>
    </location>
</feature>
<organism evidence="17 18">
    <name type="scientific">Oceanotoga teriensis</name>
    <dbReference type="NCBI Taxonomy" id="515440"/>
    <lineage>
        <taxon>Bacteria</taxon>
        <taxon>Thermotogati</taxon>
        <taxon>Thermotogota</taxon>
        <taxon>Thermotogae</taxon>
        <taxon>Petrotogales</taxon>
        <taxon>Petrotogaceae</taxon>
        <taxon>Oceanotoga</taxon>
    </lineage>
</organism>
<dbReference type="InterPro" id="IPR023346">
    <property type="entry name" value="Lysozyme-like_dom_sf"/>
</dbReference>
<dbReference type="Gene3D" id="1.10.3810.10">
    <property type="entry name" value="Biosynthetic peptidoglycan transglycosylase-like"/>
    <property type="match status" value="1"/>
</dbReference>
<keyword evidence="18" id="KW-1185">Reference proteome</keyword>
<keyword evidence="7" id="KW-0378">Hydrolase</keyword>
<evidence type="ECO:0000259" key="16">
    <source>
        <dbReference type="Pfam" id="PF00912"/>
    </source>
</evidence>
<evidence type="ECO:0000256" key="7">
    <source>
        <dbReference type="ARBA" id="ARBA00022801"/>
    </source>
</evidence>
<dbReference type="GO" id="GO:0071555">
    <property type="term" value="P:cell wall organization"/>
    <property type="evidence" value="ECO:0007669"/>
    <property type="project" value="UniProtKB-KW"/>
</dbReference>
<reference evidence="17 18" key="1">
    <citation type="submission" date="2018-05" db="EMBL/GenBank/DDBJ databases">
        <title>Genomic Encyclopedia of Type Strains, Phase IV (KMG-IV): sequencing the most valuable type-strain genomes for metagenomic binning, comparative biology and taxonomic classification.</title>
        <authorList>
            <person name="Goeker M."/>
        </authorList>
    </citation>
    <scope>NUCLEOTIDE SEQUENCE [LARGE SCALE GENOMIC DNA]</scope>
    <source>
        <strain evidence="17 18">DSM 24906</strain>
    </source>
</reference>
<evidence type="ECO:0000256" key="12">
    <source>
        <dbReference type="ARBA" id="ARBA00023316"/>
    </source>
</evidence>
<keyword evidence="10" id="KW-0472">Membrane</keyword>
<dbReference type="AlphaFoldDB" id="A0AA45HIE7"/>
<evidence type="ECO:0000256" key="5">
    <source>
        <dbReference type="ARBA" id="ARBA00022676"/>
    </source>
</evidence>
<dbReference type="Pfam" id="PF00905">
    <property type="entry name" value="Transpeptidase"/>
    <property type="match status" value="1"/>
</dbReference>
<dbReference type="EC" id="2.4.99.28" evidence="13"/>
<evidence type="ECO:0000256" key="3">
    <source>
        <dbReference type="ARBA" id="ARBA00022645"/>
    </source>
</evidence>
<keyword evidence="8" id="KW-0133">Cell shape</keyword>
<dbReference type="InterPro" id="IPR001460">
    <property type="entry name" value="PCN-bd_Tpept"/>
</dbReference>
<dbReference type="GO" id="GO:0008360">
    <property type="term" value="P:regulation of cell shape"/>
    <property type="evidence" value="ECO:0007669"/>
    <property type="project" value="UniProtKB-KW"/>
</dbReference>
<dbReference type="Proteomes" id="UP000245921">
    <property type="component" value="Unassembled WGS sequence"/>
</dbReference>
<evidence type="ECO:0000256" key="10">
    <source>
        <dbReference type="ARBA" id="ARBA00023136"/>
    </source>
</evidence>
<keyword evidence="9" id="KW-0573">Peptidoglycan synthesis</keyword>
<dbReference type="PANTHER" id="PTHR32282">
    <property type="entry name" value="BINDING PROTEIN TRANSPEPTIDASE, PUTATIVE-RELATED"/>
    <property type="match status" value="1"/>
</dbReference>
<comment type="catalytic activity">
    <reaction evidence="14">
        <text>[GlcNAc-(1-&gt;4)-Mur2Ac(oyl-L-Ala-gamma-D-Glu-L-Lys-D-Ala-D-Ala)](n)-di-trans,octa-cis-undecaprenyl diphosphate + beta-D-GlcNAc-(1-&gt;4)-Mur2Ac(oyl-L-Ala-gamma-D-Glu-L-Lys-D-Ala-D-Ala)-di-trans,octa-cis-undecaprenyl diphosphate = [GlcNAc-(1-&gt;4)-Mur2Ac(oyl-L-Ala-gamma-D-Glu-L-Lys-D-Ala-D-Ala)](n+1)-di-trans,octa-cis-undecaprenyl diphosphate + di-trans,octa-cis-undecaprenyl diphosphate + H(+)</text>
        <dbReference type="Rhea" id="RHEA:23708"/>
        <dbReference type="Rhea" id="RHEA-COMP:9602"/>
        <dbReference type="Rhea" id="RHEA-COMP:9603"/>
        <dbReference type="ChEBI" id="CHEBI:15378"/>
        <dbReference type="ChEBI" id="CHEBI:58405"/>
        <dbReference type="ChEBI" id="CHEBI:60033"/>
        <dbReference type="ChEBI" id="CHEBI:78435"/>
        <dbReference type="EC" id="2.4.99.28"/>
    </reaction>
</comment>
<dbReference type="EMBL" id="QGGI01000012">
    <property type="protein sequence ID" value="PWJ90586.1"/>
    <property type="molecule type" value="Genomic_DNA"/>
</dbReference>
<gene>
    <name evidence="17" type="ORF">C7380_11256</name>
</gene>
<dbReference type="GO" id="GO:0004180">
    <property type="term" value="F:carboxypeptidase activity"/>
    <property type="evidence" value="ECO:0007669"/>
    <property type="project" value="UniProtKB-KW"/>
</dbReference>
<dbReference type="RefSeq" id="WP_109605165.1">
    <property type="nucleotide sequence ID" value="NZ_JAMHJO010000001.1"/>
</dbReference>
<dbReference type="PANTHER" id="PTHR32282:SF11">
    <property type="entry name" value="PENICILLIN-BINDING PROTEIN 1B"/>
    <property type="match status" value="1"/>
</dbReference>
<evidence type="ECO:0000256" key="1">
    <source>
        <dbReference type="ARBA" id="ARBA00004236"/>
    </source>
</evidence>
<dbReference type="Gene3D" id="3.40.710.10">
    <property type="entry name" value="DD-peptidase/beta-lactamase superfamily"/>
    <property type="match status" value="1"/>
</dbReference>
<dbReference type="GO" id="GO:0008955">
    <property type="term" value="F:peptidoglycan glycosyltransferase activity"/>
    <property type="evidence" value="ECO:0007669"/>
    <property type="project" value="UniProtKB-EC"/>
</dbReference>
<evidence type="ECO:0000313" key="17">
    <source>
        <dbReference type="EMBL" id="PWJ90586.1"/>
    </source>
</evidence>
<name>A0AA45HIE7_9BACT</name>
<evidence type="ECO:0000256" key="13">
    <source>
        <dbReference type="ARBA" id="ARBA00044770"/>
    </source>
</evidence>
<dbReference type="InterPro" id="IPR036950">
    <property type="entry name" value="PBP_transglycosylase"/>
</dbReference>
<keyword evidence="5" id="KW-0328">Glycosyltransferase</keyword>
<keyword evidence="11" id="KW-0511">Multifunctional enzyme</keyword>
<dbReference type="GO" id="GO:0008658">
    <property type="term" value="F:penicillin binding"/>
    <property type="evidence" value="ECO:0007669"/>
    <property type="project" value="InterPro"/>
</dbReference>
<evidence type="ECO:0000313" key="18">
    <source>
        <dbReference type="Proteomes" id="UP000245921"/>
    </source>
</evidence>
<keyword evidence="6" id="KW-0808">Transferase</keyword>
<proteinExistence type="predicted"/>
<dbReference type="InterPro" id="IPR050396">
    <property type="entry name" value="Glycosyltr_51/Transpeptidase"/>
</dbReference>
<evidence type="ECO:0000259" key="15">
    <source>
        <dbReference type="Pfam" id="PF00905"/>
    </source>
</evidence>
<comment type="caution">
    <text evidence="17">The sequence shown here is derived from an EMBL/GenBank/DDBJ whole genome shotgun (WGS) entry which is preliminary data.</text>
</comment>
<dbReference type="InterPro" id="IPR012338">
    <property type="entry name" value="Beta-lactam/transpept-like"/>
</dbReference>
<evidence type="ECO:0000256" key="14">
    <source>
        <dbReference type="ARBA" id="ARBA00049902"/>
    </source>
</evidence>
<keyword evidence="4" id="KW-0645">Protease</keyword>
<comment type="subcellular location">
    <subcellularLocation>
        <location evidence="1">Cell membrane</location>
    </subcellularLocation>
</comment>
<dbReference type="InterPro" id="IPR001264">
    <property type="entry name" value="Glyco_trans_51"/>
</dbReference>
<protein>
    <recommendedName>
        <fullName evidence="13">peptidoglycan glycosyltransferase</fullName>
        <ecNumber evidence="13">2.4.99.28</ecNumber>
    </recommendedName>
</protein>
<accession>A0AA45HIE7</accession>
<evidence type="ECO:0000256" key="11">
    <source>
        <dbReference type="ARBA" id="ARBA00023268"/>
    </source>
</evidence>
<dbReference type="GO" id="GO:0006508">
    <property type="term" value="P:proteolysis"/>
    <property type="evidence" value="ECO:0007669"/>
    <property type="project" value="UniProtKB-KW"/>
</dbReference>
<keyword evidence="2" id="KW-1003">Cell membrane</keyword>
<dbReference type="GO" id="GO:0030288">
    <property type="term" value="C:outer membrane-bounded periplasmic space"/>
    <property type="evidence" value="ECO:0007669"/>
    <property type="project" value="TreeGrafter"/>
</dbReference>
<sequence length="697" mass="80595">MKSYLIGFFIGIFFFIFLFIHTSNFYKNTSSIFFVNSNYNTYLFEDGESILPTKYKYVNLEDIPEELIYMLLWSEDRDFYEHYGVNIKALFRATLINIKNRSFSQGGSTLSQQLAKTLYLTNEKTIMRKVMDMMLAFFLERSYTKDEILEAYMNSVYLGNDISGFGAASERYFKKDLNDLDYNEMSMLVGIINGPELYNPYKYPDRAKNQASILLNSIHGNELIKFDKSNIEKMVNDIQIYKLDYKEDYLDFIYQVKKEEEALNLKGGGYKIKTTFNRDLYDSFTLNASESSIVINNKTGSVESFWGGEYSIFISNKQIGSVIKPFYYALALDKGYTFDTILPDEPMDFGGWRPNNYDKNFRGEISLEDAIVKSINIPSIYLATHIEKSPTDSIEKIKNFLESDIGLKGMYPEDLTLALGTVETNPFELIKAFTIFPNYGLIPKIYTISEIYDRKGNLIYKKYPEIDKKIDEISIKTYSSMNNLLRQVVERGSAKRINIEGIDLHGKTGTPELSTWFSGYTGNKSIVVRVDGVDLLSSTSAVPVAGNIVKNFIYSGYNLKVPKYMNAYDDEQKLDFFEDPITFVSKGMDVIEYLKFSKLKYSTDDLNEKLKEANSQLEYIYPDVVNRINEWKNINLVDFMKDPYSFIQNGYNLRNYLENISITDEIKKKLLNISDEIKYLYPDQASLIIEFISEKGL</sequence>
<dbReference type="Pfam" id="PF00912">
    <property type="entry name" value="Transgly"/>
    <property type="match status" value="1"/>
</dbReference>
<dbReference type="GO" id="GO:0005886">
    <property type="term" value="C:plasma membrane"/>
    <property type="evidence" value="ECO:0007669"/>
    <property type="project" value="UniProtKB-SubCell"/>
</dbReference>